<gene>
    <name evidence="1" type="ORF">LCGC14_1610370</name>
</gene>
<protein>
    <submittedName>
        <fullName evidence="1">Uncharacterized protein</fullName>
    </submittedName>
</protein>
<organism evidence="1">
    <name type="scientific">marine sediment metagenome</name>
    <dbReference type="NCBI Taxonomy" id="412755"/>
    <lineage>
        <taxon>unclassified sequences</taxon>
        <taxon>metagenomes</taxon>
        <taxon>ecological metagenomes</taxon>
    </lineage>
</organism>
<sequence length="78" mass="8980">MRPMITTIDRTTGVLDRCISEMKIWAKRAETGDLDEADVQTIKHHAEDMKAMGDYVLRKIDPPEINIKKMTWPHGSEI</sequence>
<evidence type="ECO:0000313" key="1">
    <source>
        <dbReference type="EMBL" id="KKM23912.1"/>
    </source>
</evidence>
<dbReference type="EMBL" id="LAZR01013029">
    <property type="protein sequence ID" value="KKM23912.1"/>
    <property type="molecule type" value="Genomic_DNA"/>
</dbReference>
<comment type="caution">
    <text evidence="1">The sequence shown here is derived from an EMBL/GenBank/DDBJ whole genome shotgun (WGS) entry which is preliminary data.</text>
</comment>
<dbReference type="AlphaFoldDB" id="A0A0F9I8P8"/>
<reference evidence="1" key="1">
    <citation type="journal article" date="2015" name="Nature">
        <title>Complex archaea that bridge the gap between prokaryotes and eukaryotes.</title>
        <authorList>
            <person name="Spang A."/>
            <person name="Saw J.H."/>
            <person name="Jorgensen S.L."/>
            <person name="Zaremba-Niedzwiedzka K."/>
            <person name="Martijn J."/>
            <person name="Lind A.E."/>
            <person name="van Eijk R."/>
            <person name="Schleper C."/>
            <person name="Guy L."/>
            <person name="Ettema T.J."/>
        </authorList>
    </citation>
    <scope>NUCLEOTIDE SEQUENCE</scope>
</reference>
<proteinExistence type="predicted"/>
<name>A0A0F9I8P8_9ZZZZ</name>
<accession>A0A0F9I8P8</accession>